<dbReference type="OrthoDB" id="3174396at2"/>
<feature type="domain" description="FMN-binding" evidence="3">
    <location>
        <begin position="384"/>
        <end position="459"/>
    </location>
</feature>
<feature type="transmembrane region" description="Helical" evidence="2">
    <location>
        <begin position="234"/>
        <end position="252"/>
    </location>
</feature>
<keyword evidence="2" id="KW-0472">Membrane</keyword>
<evidence type="ECO:0000313" key="5">
    <source>
        <dbReference type="Proteomes" id="UP000184394"/>
    </source>
</evidence>
<keyword evidence="2" id="KW-1133">Transmembrane helix</keyword>
<feature type="region of interest" description="Disordered" evidence="1">
    <location>
        <begin position="281"/>
        <end position="378"/>
    </location>
</feature>
<proteinExistence type="predicted"/>
<feature type="transmembrane region" description="Helical" evidence="2">
    <location>
        <begin position="130"/>
        <end position="149"/>
    </location>
</feature>
<dbReference type="Proteomes" id="UP000184394">
    <property type="component" value="Unassembled WGS sequence"/>
</dbReference>
<feature type="transmembrane region" description="Helical" evidence="2">
    <location>
        <begin position="26"/>
        <end position="43"/>
    </location>
</feature>
<evidence type="ECO:0000259" key="3">
    <source>
        <dbReference type="SMART" id="SM00900"/>
    </source>
</evidence>
<dbReference type="GO" id="GO:0016020">
    <property type="term" value="C:membrane"/>
    <property type="evidence" value="ECO:0007669"/>
    <property type="project" value="InterPro"/>
</dbReference>
<dbReference type="InterPro" id="IPR007329">
    <property type="entry name" value="FMN-bd"/>
</dbReference>
<dbReference type="EMBL" id="FRCT01000014">
    <property type="protein sequence ID" value="SHM79731.1"/>
    <property type="molecule type" value="Genomic_DNA"/>
</dbReference>
<dbReference type="Gene3D" id="3.90.1010.20">
    <property type="match status" value="1"/>
</dbReference>
<feature type="compositionally biased region" description="Basic and acidic residues" evidence="1">
    <location>
        <begin position="314"/>
        <end position="348"/>
    </location>
</feature>
<protein>
    <submittedName>
        <fullName evidence="4">DMSO/TMAO reductase YedYZ, heme-binding membrane subunit</fullName>
    </submittedName>
</protein>
<organism evidence="4 5">
    <name type="scientific">Ruminococcus flavefaciens</name>
    <dbReference type="NCBI Taxonomy" id="1265"/>
    <lineage>
        <taxon>Bacteria</taxon>
        <taxon>Bacillati</taxon>
        <taxon>Bacillota</taxon>
        <taxon>Clostridia</taxon>
        <taxon>Eubacteriales</taxon>
        <taxon>Oscillospiraceae</taxon>
        <taxon>Ruminococcus</taxon>
    </lineage>
</organism>
<evidence type="ECO:0000256" key="1">
    <source>
        <dbReference type="SAM" id="MobiDB-lite"/>
    </source>
</evidence>
<dbReference type="SMART" id="SM00900">
    <property type="entry name" value="FMN_bind"/>
    <property type="match status" value="1"/>
</dbReference>
<gene>
    <name evidence="4" type="ORF">SAMN04487860_11460</name>
</gene>
<name>A0A1M7LND2_RUMFL</name>
<dbReference type="Pfam" id="PF04205">
    <property type="entry name" value="FMN_bind"/>
    <property type="match status" value="1"/>
</dbReference>
<feature type="transmembrane region" description="Helical" evidence="2">
    <location>
        <begin position="196"/>
        <end position="214"/>
    </location>
</feature>
<dbReference type="RefSeq" id="WP_072951999.1">
    <property type="nucleotide sequence ID" value="NZ_FRCT01000014.1"/>
</dbReference>
<feature type="transmembrane region" description="Helical" evidence="2">
    <location>
        <begin position="98"/>
        <end position="118"/>
    </location>
</feature>
<feature type="compositionally biased region" description="Low complexity" evidence="1">
    <location>
        <begin position="298"/>
        <end position="313"/>
    </location>
</feature>
<feature type="transmembrane region" description="Helical" evidence="2">
    <location>
        <begin position="170"/>
        <end position="190"/>
    </location>
</feature>
<keyword evidence="2" id="KW-0812">Transmembrane</keyword>
<sequence>MLFLTALLIAILIAFCLDKPLKKCPAAFYISAAVLTVASVVITQSDIDISSRFVRDNVLGIFSRGALGTAFWAIVMWAGALPNGSAPIKKLMPIRGELSITAAILTFSHIITYGVQYIKNLINGRTGSDFVTTSIVCLAMVLIMTPLTVMSFKKIRKKMNAKTWKKIQRFAYIFYACIYIHILVLFMPKAQKGREGYFLSVIAYSAVFIGYAVMRIRKYYVINKKPEKKLVPNAVSACVFALPVALLGALSYNSDTAPSKSNAVTDGNTATFTFAPETSSVTETAVTTAKDDKKSTETAAVTDKASKTTTSSTETDKKTDDKKKDEKKTDEKASSEGEEKQEEKHEEQSNNDVPAQEQHEETPATEPQPSYKYKNGEYEADAEGYAGKIHVKLSIENDRITSFSASADDDDPEYFSDAMNTVIPQIAAKCSADGIDACSGATYSSNGIIDAARMALEQALN</sequence>
<evidence type="ECO:0000256" key="2">
    <source>
        <dbReference type="SAM" id="Phobius"/>
    </source>
</evidence>
<reference evidence="4 5" key="1">
    <citation type="submission" date="2016-11" db="EMBL/GenBank/DDBJ databases">
        <authorList>
            <person name="Jaros S."/>
            <person name="Januszkiewicz K."/>
            <person name="Wedrychowicz H."/>
        </authorList>
    </citation>
    <scope>NUCLEOTIDE SEQUENCE [LARGE SCALE GENOMIC DNA]</scope>
    <source>
        <strain evidence="4 5">Y1</strain>
    </source>
</reference>
<dbReference type="GO" id="GO:0010181">
    <property type="term" value="F:FMN binding"/>
    <property type="evidence" value="ECO:0007669"/>
    <property type="project" value="InterPro"/>
</dbReference>
<accession>A0A1M7LND2</accession>
<dbReference type="AlphaFoldDB" id="A0A1M7LND2"/>
<evidence type="ECO:0000313" key="4">
    <source>
        <dbReference type="EMBL" id="SHM79731.1"/>
    </source>
</evidence>